<comment type="subunit">
    <text evidence="1">Interacts with ATP6V0C.</text>
</comment>
<keyword evidence="10" id="KW-0472">Membrane</keyword>
<evidence type="ECO:0000256" key="7">
    <source>
        <dbReference type="ARBA" id="ARBA00031239"/>
    </source>
</evidence>
<sequence length="343" mass="36373">MTNDMAIWTQARGSIRSIGRGSAGSGGSGEEYECKICYHAYDLRARRPKLLACSHGVCSHCLSRILSGGSGSSDGSRQIPCPFCRCPTAVPPSRDVSALPEDKALVGSMVARWRPPPPPSVRPARHNGGGGEMLLNPLRLKTSSLALCVSVDCLALNALSGDHLAGRFPNAALGHNRASSLDLNWAMARNHDHLSELGQIQHTGVGIGLDQSQVFTYGQNQGTGLALNLAARQNFTGDSTAVASSPSGTMANSGRPQSHDSTFSHGSSTSRRGLCGRAPRLLLWLLGFAYFSSLPVGIYMLVMERVALGVLLINLMPATLTVGLLYGLCRCVWQERCATCATP</sequence>
<keyword evidence="10" id="KW-0812">Transmembrane</keyword>
<feature type="region of interest" description="Disordered" evidence="9">
    <location>
        <begin position="240"/>
        <end position="272"/>
    </location>
</feature>
<dbReference type="RefSeq" id="XP_032830693.1">
    <property type="nucleotide sequence ID" value="XM_032974802.1"/>
</dbReference>
<dbReference type="PANTHER" id="PTHR46675:SF4">
    <property type="entry name" value="E3 UBIQUITIN-PROTEIN LIGASE RNF182"/>
    <property type="match status" value="1"/>
</dbReference>
<evidence type="ECO:0000256" key="4">
    <source>
        <dbReference type="ARBA" id="ARBA00022771"/>
    </source>
</evidence>
<evidence type="ECO:0000256" key="5">
    <source>
        <dbReference type="ARBA" id="ARBA00022833"/>
    </source>
</evidence>
<dbReference type="RefSeq" id="XP_032830692.1">
    <property type="nucleotide sequence ID" value="XM_032974801.1"/>
</dbReference>
<dbReference type="PROSITE" id="PS50089">
    <property type="entry name" value="ZF_RING_2"/>
    <property type="match status" value="1"/>
</dbReference>
<dbReference type="InterPro" id="IPR042285">
    <property type="entry name" value="RNF182"/>
</dbReference>
<feature type="transmembrane region" description="Helical" evidence="10">
    <location>
        <begin position="308"/>
        <end position="328"/>
    </location>
</feature>
<dbReference type="Pfam" id="PF00097">
    <property type="entry name" value="zf-C3HC4"/>
    <property type="match status" value="1"/>
</dbReference>
<keyword evidence="4 8" id="KW-0863">Zinc-finger</keyword>
<dbReference type="RefSeq" id="XP_032830691.1">
    <property type="nucleotide sequence ID" value="XM_032974800.1"/>
</dbReference>
<dbReference type="PANTHER" id="PTHR46675">
    <property type="entry name" value="E3 UBIQUITIN-PROTEIN LIGASE RNF182"/>
    <property type="match status" value="1"/>
</dbReference>
<dbReference type="InterPro" id="IPR013083">
    <property type="entry name" value="Znf_RING/FYVE/PHD"/>
</dbReference>
<feature type="transmembrane region" description="Helical" evidence="10">
    <location>
        <begin position="281"/>
        <end position="302"/>
    </location>
</feature>
<evidence type="ECO:0000313" key="13">
    <source>
        <dbReference type="RefSeq" id="XP_032830691.1"/>
    </source>
</evidence>
<evidence type="ECO:0000313" key="15">
    <source>
        <dbReference type="RefSeq" id="XP_032830693.1"/>
    </source>
</evidence>
<evidence type="ECO:0000313" key="14">
    <source>
        <dbReference type="RefSeq" id="XP_032830692.1"/>
    </source>
</evidence>
<evidence type="ECO:0000256" key="1">
    <source>
        <dbReference type="ARBA" id="ARBA00011482"/>
    </source>
</evidence>
<evidence type="ECO:0000256" key="3">
    <source>
        <dbReference type="ARBA" id="ARBA00022723"/>
    </source>
</evidence>
<protein>
    <recommendedName>
        <fullName evidence="2">E3 ubiquitin-protein ligase RNF182</fullName>
    </recommendedName>
    <alternativeName>
        <fullName evidence="7">RING finger protein 182</fullName>
    </alternativeName>
    <alternativeName>
        <fullName evidence="6">RING-type E3 ubiquitin transferase RNF182</fullName>
    </alternativeName>
</protein>
<dbReference type="InterPro" id="IPR018957">
    <property type="entry name" value="Znf_C3HC4_RING-type"/>
</dbReference>
<organism evidence="12 13">
    <name type="scientific">Petromyzon marinus</name>
    <name type="common">Sea lamprey</name>
    <dbReference type="NCBI Taxonomy" id="7757"/>
    <lineage>
        <taxon>Eukaryota</taxon>
        <taxon>Metazoa</taxon>
        <taxon>Chordata</taxon>
        <taxon>Craniata</taxon>
        <taxon>Vertebrata</taxon>
        <taxon>Cyclostomata</taxon>
        <taxon>Hyperoartia</taxon>
        <taxon>Petromyzontiformes</taxon>
        <taxon>Petromyzontidae</taxon>
        <taxon>Petromyzon</taxon>
    </lineage>
</organism>
<gene>
    <name evidence="13 14 15 16" type="primary">LOC116954236</name>
</gene>
<feature type="compositionally biased region" description="Polar residues" evidence="9">
    <location>
        <begin position="240"/>
        <end position="271"/>
    </location>
</feature>
<dbReference type="Gene3D" id="3.30.40.10">
    <property type="entry name" value="Zinc/RING finger domain, C3HC4 (zinc finger)"/>
    <property type="match status" value="1"/>
</dbReference>
<evidence type="ECO:0000256" key="9">
    <source>
        <dbReference type="SAM" id="MobiDB-lite"/>
    </source>
</evidence>
<dbReference type="RefSeq" id="XP_032830694.1">
    <property type="nucleotide sequence ID" value="XM_032974803.1"/>
</dbReference>
<dbReference type="InterPro" id="IPR001841">
    <property type="entry name" value="Znf_RING"/>
</dbReference>
<dbReference type="SMART" id="SM00184">
    <property type="entry name" value="RING"/>
    <property type="match status" value="1"/>
</dbReference>
<dbReference type="KEGG" id="pmrn:116954236"/>
<reference evidence="13 14" key="1">
    <citation type="submission" date="2025-04" db="UniProtKB">
        <authorList>
            <consortium name="RefSeq"/>
        </authorList>
    </citation>
    <scope>IDENTIFICATION</scope>
    <source>
        <tissue evidence="13 14">Sperm</tissue>
    </source>
</reference>
<evidence type="ECO:0000256" key="2">
    <source>
        <dbReference type="ARBA" id="ARBA00014050"/>
    </source>
</evidence>
<dbReference type="InterPro" id="IPR017907">
    <property type="entry name" value="Znf_RING_CS"/>
</dbReference>
<evidence type="ECO:0000259" key="11">
    <source>
        <dbReference type="PROSITE" id="PS50089"/>
    </source>
</evidence>
<keyword evidence="3" id="KW-0479">Metal-binding</keyword>
<dbReference type="Proteomes" id="UP001318040">
    <property type="component" value="Chromosome 54"/>
</dbReference>
<dbReference type="PROSITE" id="PS00518">
    <property type="entry name" value="ZF_RING_1"/>
    <property type="match status" value="1"/>
</dbReference>
<evidence type="ECO:0000256" key="10">
    <source>
        <dbReference type="SAM" id="Phobius"/>
    </source>
</evidence>
<name>A0AAJ7XDR5_PETMA</name>
<feature type="domain" description="RING-type" evidence="11">
    <location>
        <begin position="34"/>
        <end position="85"/>
    </location>
</feature>
<dbReference type="SUPFAM" id="SSF57850">
    <property type="entry name" value="RING/U-box"/>
    <property type="match status" value="1"/>
</dbReference>
<evidence type="ECO:0000256" key="8">
    <source>
        <dbReference type="PROSITE-ProRule" id="PRU00175"/>
    </source>
</evidence>
<keyword evidence="10" id="KW-1133">Transmembrane helix</keyword>
<accession>A0AAJ7XDR5</accession>
<evidence type="ECO:0000313" key="12">
    <source>
        <dbReference type="Proteomes" id="UP001318040"/>
    </source>
</evidence>
<proteinExistence type="predicted"/>
<dbReference type="AlphaFoldDB" id="A0AAJ7XDR5"/>
<evidence type="ECO:0000256" key="6">
    <source>
        <dbReference type="ARBA" id="ARBA00030086"/>
    </source>
</evidence>
<keyword evidence="12" id="KW-1185">Reference proteome</keyword>
<keyword evidence="5" id="KW-0862">Zinc</keyword>
<dbReference type="GO" id="GO:0008270">
    <property type="term" value="F:zinc ion binding"/>
    <property type="evidence" value="ECO:0007669"/>
    <property type="project" value="UniProtKB-KW"/>
</dbReference>
<evidence type="ECO:0000313" key="16">
    <source>
        <dbReference type="RefSeq" id="XP_032830694.1"/>
    </source>
</evidence>